<gene>
    <name evidence="3" type="ORF">CK203_055989</name>
</gene>
<dbReference type="Pfam" id="PF14111">
    <property type="entry name" value="DUF4283"/>
    <property type="match status" value="1"/>
</dbReference>
<dbReference type="AlphaFoldDB" id="A0A438GPP2"/>
<dbReference type="PANTHER" id="PTHR34427:SF5">
    <property type="entry name" value="DUF4283 DOMAIN-CONTAINING PROTEIN"/>
    <property type="match status" value="1"/>
</dbReference>
<evidence type="ECO:0000259" key="2">
    <source>
        <dbReference type="Pfam" id="PF14111"/>
    </source>
</evidence>
<sequence length="628" mass="70555">MRARERESEGKGDGDEGDNQAGKRRKRQGNCFRVESKVFEVEVEERRGQMGEGEKLFHGARSQQGGLLSPVRGRRCGGRGERGEWSVMAEVVRDLIASLDKKEEKKEESIPERLQAKMGKRWGNRDRLLVRMEVEGEEINRNLSRLGHCLVGRWNPRVAGGENLERLGWLMASAWGLKGKLGLAWLEKGQVLLEFEFVEEARRVLTTGKRSVGGIQVGLELWSPRYGCMEEREIREEAWVRIMGLPISLWVPSILRRVRDEYGGFVAMDPLTERMENLQWARILVKTKGRELPSSLEIGVKGISYNIPLWWEVLPLIRQNPKGYMGSTDRSRGEVRGNGGARADPQVEEWGNARLEALSRTIDGMEGQVDGTGRVLTMGRIQFGSTIRTSVGGSEVGLSLIGLRSVGEINIELEFLSMREKEAGRKQQVDSYCSLTNSALAEEVLRYGSLSNSGGLRDSGTPSHSILFLFGRTLREEFFYHSGVLRETCHNGILINCLDEAGPSANGNDCWELVEFNGPISVARDSKGGSSQYESQEGRGERALNWEESSLAKFNQFLGFSTEGLEKEILSFLVKIRKMREKIHSKGLLEKSKFERELKRLECSVNYEGKGRKKCPLQGRGGQSVVIQ</sequence>
<evidence type="ECO:0000256" key="1">
    <source>
        <dbReference type="SAM" id="MobiDB-lite"/>
    </source>
</evidence>
<organism evidence="3 4">
    <name type="scientific">Vitis vinifera</name>
    <name type="common">Grape</name>
    <dbReference type="NCBI Taxonomy" id="29760"/>
    <lineage>
        <taxon>Eukaryota</taxon>
        <taxon>Viridiplantae</taxon>
        <taxon>Streptophyta</taxon>
        <taxon>Embryophyta</taxon>
        <taxon>Tracheophyta</taxon>
        <taxon>Spermatophyta</taxon>
        <taxon>Magnoliopsida</taxon>
        <taxon>eudicotyledons</taxon>
        <taxon>Gunneridae</taxon>
        <taxon>Pentapetalae</taxon>
        <taxon>rosids</taxon>
        <taxon>Vitales</taxon>
        <taxon>Vitaceae</taxon>
        <taxon>Viteae</taxon>
        <taxon>Vitis</taxon>
    </lineage>
</organism>
<accession>A0A438GPP2</accession>
<protein>
    <recommendedName>
        <fullName evidence="2">DUF4283 domain-containing protein</fullName>
    </recommendedName>
</protein>
<feature type="region of interest" description="Disordered" evidence="1">
    <location>
        <begin position="1"/>
        <end position="29"/>
    </location>
</feature>
<dbReference type="InterPro" id="IPR025558">
    <property type="entry name" value="DUF4283"/>
</dbReference>
<dbReference type="Proteomes" id="UP000288805">
    <property type="component" value="Unassembled WGS sequence"/>
</dbReference>
<feature type="domain" description="DUF4283" evidence="2">
    <location>
        <begin position="144"/>
        <end position="230"/>
    </location>
</feature>
<evidence type="ECO:0000313" key="3">
    <source>
        <dbReference type="EMBL" id="RVW74175.1"/>
    </source>
</evidence>
<dbReference type="EMBL" id="QGNW01000374">
    <property type="protein sequence ID" value="RVW74175.1"/>
    <property type="molecule type" value="Genomic_DNA"/>
</dbReference>
<reference evidence="3 4" key="1">
    <citation type="journal article" date="2018" name="PLoS Genet.">
        <title>Population sequencing reveals clonal diversity and ancestral inbreeding in the grapevine cultivar Chardonnay.</title>
        <authorList>
            <person name="Roach M.J."/>
            <person name="Johnson D.L."/>
            <person name="Bohlmann J."/>
            <person name="van Vuuren H.J."/>
            <person name="Jones S.J."/>
            <person name="Pretorius I.S."/>
            <person name="Schmidt S.A."/>
            <person name="Borneman A.R."/>
        </authorList>
    </citation>
    <scope>NUCLEOTIDE SEQUENCE [LARGE SCALE GENOMIC DNA]</scope>
    <source>
        <strain evidence="4">cv. Chardonnay</strain>
        <tissue evidence="3">Leaf</tissue>
    </source>
</reference>
<comment type="caution">
    <text evidence="3">The sequence shown here is derived from an EMBL/GenBank/DDBJ whole genome shotgun (WGS) entry which is preliminary data.</text>
</comment>
<name>A0A438GPP2_VITVI</name>
<feature type="compositionally biased region" description="Basic and acidic residues" evidence="1">
    <location>
        <begin position="1"/>
        <end position="14"/>
    </location>
</feature>
<proteinExistence type="predicted"/>
<dbReference type="PANTHER" id="PTHR34427">
    <property type="entry name" value="DUF4283 DOMAIN PROTEIN"/>
    <property type="match status" value="1"/>
</dbReference>
<evidence type="ECO:0000313" key="4">
    <source>
        <dbReference type="Proteomes" id="UP000288805"/>
    </source>
</evidence>